<sequence length="128" mass="14305">MNDIDAVISNDSQLLCLEHLYTVDDYLTLSIRVKSGGFSGESNFCISKERINLIIEKLREMQRNLLGSITLDDYDSDANIIFKVSGLGHLVITGQIGGSHAEHMLKFKFVSDQTIINGLIDILNSFLR</sequence>
<name>A0ABW5SQA7_9BACL</name>
<dbReference type="RefSeq" id="WP_379263326.1">
    <property type="nucleotide sequence ID" value="NZ_JBHUMJ010000003.1"/>
</dbReference>
<organism evidence="1 2">
    <name type="scientific">Paenibacillus shunpengii</name>
    <dbReference type="NCBI Taxonomy" id="2054424"/>
    <lineage>
        <taxon>Bacteria</taxon>
        <taxon>Bacillati</taxon>
        <taxon>Bacillota</taxon>
        <taxon>Bacilli</taxon>
        <taxon>Bacillales</taxon>
        <taxon>Paenibacillaceae</taxon>
        <taxon>Paenibacillus</taxon>
    </lineage>
</organism>
<dbReference type="InterPro" id="IPR056510">
    <property type="entry name" value="WapI"/>
</dbReference>
<evidence type="ECO:0000313" key="2">
    <source>
        <dbReference type="Proteomes" id="UP001597540"/>
    </source>
</evidence>
<dbReference type="Proteomes" id="UP001597540">
    <property type="component" value="Unassembled WGS sequence"/>
</dbReference>
<keyword evidence="2" id="KW-1185">Reference proteome</keyword>
<gene>
    <name evidence="1" type="ORF">ACFSVM_15920</name>
</gene>
<protein>
    <submittedName>
        <fullName evidence="1">Uncharacterized protein</fullName>
    </submittedName>
</protein>
<evidence type="ECO:0000313" key="1">
    <source>
        <dbReference type="EMBL" id="MFD2701952.1"/>
    </source>
</evidence>
<reference evidence="2" key="1">
    <citation type="journal article" date="2019" name="Int. J. Syst. Evol. Microbiol.">
        <title>The Global Catalogue of Microorganisms (GCM) 10K type strain sequencing project: providing services to taxonomists for standard genome sequencing and annotation.</title>
        <authorList>
            <consortium name="The Broad Institute Genomics Platform"/>
            <consortium name="The Broad Institute Genome Sequencing Center for Infectious Disease"/>
            <person name="Wu L."/>
            <person name="Ma J."/>
        </authorList>
    </citation>
    <scope>NUCLEOTIDE SEQUENCE [LARGE SCALE GENOMIC DNA]</scope>
    <source>
        <strain evidence="2">KCTC 33849</strain>
    </source>
</reference>
<proteinExistence type="predicted"/>
<dbReference type="EMBL" id="JBHUMJ010000003">
    <property type="protein sequence ID" value="MFD2701952.1"/>
    <property type="molecule type" value="Genomic_DNA"/>
</dbReference>
<accession>A0ABW5SQA7</accession>
<dbReference type="Pfam" id="PF24716">
    <property type="entry name" value="WapI"/>
    <property type="match status" value="1"/>
</dbReference>
<comment type="caution">
    <text evidence="1">The sequence shown here is derived from an EMBL/GenBank/DDBJ whole genome shotgun (WGS) entry which is preliminary data.</text>
</comment>